<dbReference type="STRING" id="178355.SAMN04488062_104132"/>
<dbReference type="Gene3D" id="2.60.40.1220">
    <property type="match status" value="2"/>
</dbReference>
<dbReference type="OrthoDB" id="2082707at2"/>
<dbReference type="Pfam" id="PF13205">
    <property type="entry name" value="Big_5"/>
    <property type="match status" value="2"/>
</dbReference>
<dbReference type="InterPro" id="IPR032812">
    <property type="entry name" value="SbsA_Ig"/>
</dbReference>
<dbReference type="Proteomes" id="UP000199274">
    <property type="component" value="Unassembled WGS sequence"/>
</dbReference>
<evidence type="ECO:0000256" key="1">
    <source>
        <dbReference type="ARBA" id="ARBA00005445"/>
    </source>
</evidence>
<evidence type="ECO:0000256" key="2">
    <source>
        <dbReference type="ARBA" id="ARBA00022729"/>
    </source>
</evidence>
<feature type="signal peptide" evidence="3">
    <location>
        <begin position="1"/>
        <end position="24"/>
    </location>
</feature>
<dbReference type="InterPro" id="IPR021884">
    <property type="entry name" value="Ice-bd_prot"/>
</dbReference>
<feature type="domain" description="SbsA Ig-like" evidence="4">
    <location>
        <begin position="34"/>
        <end position="131"/>
    </location>
</feature>
<dbReference type="EMBL" id="FNDB01000004">
    <property type="protein sequence ID" value="SDH10207.1"/>
    <property type="molecule type" value="Genomic_DNA"/>
</dbReference>
<keyword evidence="2 3" id="KW-0732">Signal</keyword>
<reference evidence="6" key="1">
    <citation type="submission" date="2016-10" db="EMBL/GenBank/DDBJ databases">
        <authorList>
            <person name="Varghese N."/>
            <person name="Submissions S."/>
        </authorList>
    </citation>
    <scope>NUCLEOTIDE SEQUENCE [LARGE SCALE GENOMIC DNA]</scope>
    <source>
        <strain evidence="6">CGMCC 1.2747</strain>
    </source>
</reference>
<dbReference type="PROSITE" id="PS51257">
    <property type="entry name" value="PROKAR_LIPOPROTEIN"/>
    <property type="match status" value="1"/>
</dbReference>
<dbReference type="Pfam" id="PF11999">
    <property type="entry name" value="Ice_binding"/>
    <property type="match status" value="1"/>
</dbReference>
<dbReference type="AlphaFoldDB" id="A0A1G7ZNQ7"/>
<accession>A0A1G7ZNQ7</accession>
<dbReference type="InterPro" id="IPR014755">
    <property type="entry name" value="Cu-Rt/internalin_Ig-like"/>
</dbReference>
<proteinExistence type="inferred from homology"/>
<name>A0A1G7ZNQ7_9FLAO</name>
<comment type="similarity">
    <text evidence="1">Belongs to the ice-binding protein family.</text>
</comment>
<sequence length="482" mass="49143">MKTKNLLFTFAILFIALISGCASDDFQETIGVCPVVESTSPLNGALGVQFSPAITVTFNEEMNPATLNETSFTVTGTARVAGTISYSGKTASFTPTSPLAPNTTYTVKVSTAAKDVMGNALQEDYVWTFKTGVPPTVILTDPLNAATGVNLNKTITANFSIAMNALTINGTTFTLKQGSTVIPGVVTYSGITAFFNPALPLESGTTYTATITTGAQNTAGIALANNYVWTFTTVNAAIRTPAPGAASGLFFGVFGGNAGITNQGIYTVINTTASGRIGTTAAPTLITGFRDGQTNIPYTVTGTNEGLVKGGIYSAGPEASQGLLDATAAYLSISPASKPGGVDPGAGELGGLTLAPGLYKAAAGTFKITNGDLTLDAKGDANAVWIFQTESALTVGDSAPSSVKFLNGVGNPKNVYWYVGSTAVINYAGGGVMVGTIIANSGVTLSSPANNTNTTVQTVLNGRAISLISSVTMVNTIVNVPE</sequence>
<evidence type="ECO:0000256" key="3">
    <source>
        <dbReference type="SAM" id="SignalP"/>
    </source>
</evidence>
<protein>
    <submittedName>
        <fullName evidence="5">Ig-like domain-containing protein</fullName>
    </submittedName>
</protein>
<gene>
    <name evidence="5" type="ORF">SAMN04488062_104132</name>
</gene>
<keyword evidence="6" id="KW-1185">Reference proteome</keyword>
<feature type="domain" description="SbsA Ig-like" evidence="4">
    <location>
        <begin position="134"/>
        <end position="233"/>
    </location>
</feature>
<feature type="chain" id="PRO_5011495195" evidence="3">
    <location>
        <begin position="25"/>
        <end position="482"/>
    </location>
</feature>
<dbReference type="RefSeq" id="WP_091256423.1">
    <property type="nucleotide sequence ID" value="NZ_FNDB01000004.1"/>
</dbReference>
<evidence type="ECO:0000313" key="6">
    <source>
        <dbReference type="Proteomes" id="UP000199274"/>
    </source>
</evidence>
<organism evidence="5 6">
    <name type="scientific">Flavobacterium omnivorum</name>
    <dbReference type="NCBI Taxonomy" id="178355"/>
    <lineage>
        <taxon>Bacteria</taxon>
        <taxon>Pseudomonadati</taxon>
        <taxon>Bacteroidota</taxon>
        <taxon>Flavobacteriia</taxon>
        <taxon>Flavobacteriales</taxon>
        <taxon>Flavobacteriaceae</taxon>
        <taxon>Flavobacterium</taxon>
    </lineage>
</organism>
<evidence type="ECO:0000313" key="5">
    <source>
        <dbReference type="EMBL" id="SDH10207.1"/>
    </source>
</evidence>
<evidence type="ECO:0000259" key="4">
    <source>
        <dbReference type="Pfam" id="PF13205"/>
    </source>
</evidence>